<name>A0A560GYJ6_9PROT</name>
<evidence type="ECO:0000256" key="5">
    <source>
        <dbReference type="ARBA" id="ARBA00022692"/>
    </source>
</evidence>
<evidence type="ECO:0000256" key="3">
    <source>
        <dbReference type="ARBA" id="ARBA00022448"/>
    </source>
</evidence>
<dbReference type="GO" id="GO:0012505">
    <property type="term" value="C:endomembrane system"/>
    <property type="evidence" value="ECO:0007669"/>
    <property type="project" value="UniProtKB-SubCell"/>
</dbReference>
<keyword evidence="3 8" id="KW-0813">Transport</keyword>
<feature type="transmembrane region" description="Helical" evidence="8">
    <location>
        <begin position="126"/>
        <end position="144"/>
    </location>
</feature>
<comment type="caution">
    <text evidence="9">The sequence shown here is derived from an EMBL/GenBank/DDBJ whole genome shotgun (WGS) entry which is preliminary data.</text>
</comment>
<dbReference type="OrthoDB" id="9776706at2"/>
<feature type="transmembrane region" description="Helical" evidence="8">
    <location>
        <begin position="79"/>
        <end position="105"/>
    </location>
</feature>
<dbReference type="RefSeq" id="WP_145734484.1">
    <property type="nucleotide sequence ID" value="NZ_VITR01000011.1"/>
</dbReference>
<keyword evidence="5 8" id="KW-0812">Transmembrane</keyword>
<proteinExistence type="inferred from homology"/>
<evidence type="ECO:0000256" key="6">
    <source>
        <dbReference type="ARBA" id="ARBA00022989"/>
    </source>
</evidence>
<sequence>MTDAPLTAPALGLMFLLGLRHGLDPDHVAVIDNIVFRSVDQRSSLSRWTGTLFAVGHNLAVAGVALGVSLLAGQLVLPAWFATGVDIAVFALLVLVGTLNLMALCRRHGYVPVGWRAKILPVSLRTNTHPLAVIVTGLIFGLVFDTATQAAAWGAAASTRGGIAAVASIMIVFAAGMIITDTLDSQIVSRLLRSRDATGAAPGVVKGAVVQRYRRAVGWLIVGLSYAMALVDLLEMTGHGIELDDATFTFLGVGAALAVVALLAGPRFRAVVRSRTSS</sequence>
<dbReference type="GO" id="GO:0015099">
    <property type="term" value="F:nickel cation transmembrane transporter activity"/>
    <property type="evidence" value="ECO:0007669"/>
    <property type="project" value="UniProtKB-UniRule"/>
</dbReference>
<feature type="transmembrane region" description="Helical" evidence="8">
    <location>
        <begin position="246"/>
        <end position="265"/>
    </location>
</feature>
<reference evidence="9 10" key="1">
    <citation type="submission" date="2019-06" db="EMBL/GenBank/DDBJ databases">
        <title>Genomic Encyclopedia of Type Strains, Phase IV (KMG-V): Genome sequencing to study the core and pangenomes of soil and plant-associated prokaryotes.</title>
        <authorList>
            <person name="Whitman W."/>
        </authorList>
    </citation>
    <scope>NUCLEOTIDE SEQUENCE [LARGE SCALE GENOMIC DNA]</scope>
    <source>
        <strain evidence="9 10">BR 11622</strain>
    </source>
</reference>
<evidence type="ECO:0000313" key="9">
    <source>
        <dbReference type="EMBL" id="TWB39092.1"/>
    </source>
</evidence>
<dbReference type="InterPro" id="IPR011541">
    <property type="entry name" value="Ni/Co_transpt_high_affinity"/>
</dbReference>
<keyword evidence="7 8" id="KW-0472">Membrane</keyword>
<keyword evidence="4" id="KW-0533">Nickel</keyword>
<comment type="similarity">
    <text evidence="2 8">Belongs to the NiCoT transporter (TC 2.A.52) family.</text>
</comment>
<keyword evidence="6 8" id="KW-1133">Transmembrane helix</keyword>
<dbReference type="PANTHER" id="PTHR31611">
    <property type="entry name" value="HIGH-AFFINITY NICKEL TRANSPORT PROTEIN NIC1"/>
    <property type="match status" value="1"/>
</dbReference>
<gene>
    <name evidence="9" type="ORF">FBZ90_11187</name>
</gene>
<dbReference type="AlphaFoldDB" id="A0A560GYJ6"/>
<feature type="transmembrane region" description="Helical" evidence="8">
    <location>
        <begin position="164"/>
        <end position="183"/>
    </location>
</feature>
<dbReference type="GO" id="GO:0005886">
    <property type="term" value="C:plasma membrane"/>
    <property type="evidence" value="ECO:0007669"/>
    <property type="project" value="UniProtKB-SubCell"/>
</dbReference>
<comment type="subcellular location">
    <subcellularLocation>
        <location evidence="8">Cell membrane</location>
        <topology evidence="8">Multi-pass membrane protein</topology>
    </subcellularLocation>
    <subcellularLocation>
        <location evidence="1">Endomembrane system</location>
        <topology evidence="1">Multi-pass membrane protein</topology>
    </subcellularLocation>
</comment>
<evidence type="ECO:0000256" key="2">
    <source>
        <dbReference type="ARBA" id="ARBA00010892"/>
    </source>
</evidence>
<protein>
    <recommendedName>
        <fullName evidence="8">Nickel/cobalt efflux system</fullName>
    </recommendedName>
</protein>
<evidence type="ECO:0000313" key="10">
    <source>
        <dbReference type="Proteomes" id="UP000315751"/>
    </source>
</evidence>
<dbReference type="Pfam" id="PF03824">
    <property type="entry name" value="NicO"/>
    <property type="match status" value="2"/>
</dbReference>
<dbReference type="Proteomes" id="UP000315751">
    <property type="component" value="Unassembled WGS sequence"/>
</dbReference>
<organism evidence="9 10">
    <name type="scientific">Nitrospirillum amazonense</name>
    <dbReference type="NCBI Taxonomy" id="28077"/>
    <lineage>
        <taxon>Bacteria</taxon>
        <taxon>Pseudomonadati</taxon>
        <taxon>Pseudomonadota</taxon>
        <taxon>Alphaproteobacteria</taxon>
        <taxon>Rhodospirillales</taxon>
        <taxon>Azospirillaceae</taxon>
        <taxon>Nitrospirillum</taxon>
    </lineage>
</organism>
<dbReference type="InterPro" id="IPR004688">
    <property type="entry name" value="Ni/Co_transpt"/>
</dbReference>
<evidence type="ECO:0000256" key="8">
    <source>
        <dbReference type="RuleBase" id="RU362101"/>
    </source>
</evidence>
<evidence type="ECO:0000256" key="4">
    <source>
        <dbReference type="ARBA" id="ARBA00022596"/>
    </source>
</evidence>
<accession>A0A560GYJ6</accession>
<evidence type="ECO:0000256" key="7">
    <source>
        <dbReference type="ARBA" id="ARBA00023136"/>
    </source>
</evidence>
<dbReference type="EMBL" id="VITR01000011">
    <property type="protein sequence ID" value="TWB39092.1"/>
    <property type="molecule type" value="Genomic_DNA"/>
</dbReference>
<feature type="transmembrane region" description="Helical" evidence="8">
    <location>
        <begin position="52"/>
        <end position="73"/>
    </location>
</feature>
<keyword evidence="10" id="KW-1185">Reference proteome</keyword>
<evidence type="ECO:0000256" key="1">
    <source>
        <dbReference type="ARBA" id="ARBA00004127"/>
    </source>
</evidence>
<dbReference type="PANTHER" id="PTHR31611:SF0">
    <property type="entry name" value="HIGH-AFFINITY NICKEL TRANSPORT PROTEIN NIC1"/>
    <property type="match status" value="1"/>
</dbReference>
<feature type="transmembrane region" description="Helical" evidence="8">
    <location>
        <begin position="216"/>
        <end position="234"/>
    </location>
</feature>